<evidence type="ECO:0000313" key="3">
    <source>
        <dbReference type="Proteomes" id="UP000018208"/>
    </source>
</evidence>
<dbReference type="EMBL" id="AUWU02000005">
    <property type="protein sequence ID" value="KAH0572740.1"/>
    <property type="molecule type" value="Genomic_DNA"/>
</dbReference>
<reference evidence="1 2" key="1">
    <citation type="journal article" date="2014" name="PLoS Genet.">
        <title>The Genome of Spironucleus salmonicida Highlights a Fish Pathogen Adapted to Fluctuating Environments.</title>
        <authorList>
            <person name="Xu F."/>
            <person name="Jerlstrom-Hultqvist J."/>
            <person name="Einarsson E."/>
            <person name="Astvaldsson A."/>
            <person name="Svard S.G."/>
            <person name="Andersson J.O."/>
        </authorList>
    </citation>
    <scope>NUCLEOTIDE SEQUENCE</scope>
    <source>
        <strain evidence="2">ATCC 50377</strain>
    </source>
</reference>
<dbReference type="Proteomes" id="UP000018208">
    <property type="component" value="Unassembled WGS sequence"/>
</dbReference>
<dbReference type="VEuPathDB" id="GiardiaDB:SS50377_24853"/>
<organism evidence="1">
    <name type="scientific">Spironucleus salmonicida</name>
    <dbReference type="NCBI Taxonomy" id="348837"/>
    <lineage>
        <taxon>Eukaryota</taxon>
        <taxon>Metamonada</taxon>
        <taxon>Diplomonadida</taxon>
        <taxon>Hexamitidae</taxon>
        <taxon>Hexamitinae</taxon>
        <taxon>Spironucleus</taxon>
    </lineage>
</organism>
<dbReference type="AlphaFoldDB" id="V6LZE0"/>
<gene>
    <name evidence="1" type="ORF">SS50377_10601</name>
    <name evidence="2" type="ORF">SS50377_24853</name>
</gene>
<proteinExistence type="predicted"/>
<sequence>MGSTQNQEPLPLSRTLSENFAPSSKQVYTSARRIKIRARIQYYLEEQDIAQFTRQRQYVDNEIAKSQQKLLTPSSSGYKLCEEVPFPSRRVSDAN</sequence>
<name>V6LZE0_9EUKA</name>
<protein>
    <submittedName>
        <fullName evidence="1">Uncharacterized protein</fullName>
    </submittedName>
</protein>
<evidence type="ECO:0000313" key="1">
    <source>
        <dbReference type="EMBL" id="EST49116.1"/>
    </source>
</evidence>
<keyword evidence="3" id="KW-1185">Reference proteome</keyword>
<dbReference type="EMBL" id="KI545956">
    <property type="protein sequence ID" value="EST49116.1"/>
    <property type="molecule type" value="Genomic_DNA"/>
</dbReference>
<evidence type="ECO:0000313" key="2">
    <source>
        <dbReference type="EMBL" id="KAH0572740.1"/>
    </source>
</evidence>
<reference evidence="2" key="2">
    <citation type="submission" date="2020-12" db="EMBL/GenBank/DDBJ databases">
        <title>New Spironucleus salmonicida genome in near-complete chromosomes.</title>
        <authorList>
            <person name="Xu F."/>
            <person name="Kurt Z."/>
            <person name="Jimenez-Gonzalez A."/>
            <person name="Astvaldsson A."/>
            <person name="Andersson J.O."/>
            <person name="Svard S.G."/>
        </authorList>
    </citation>
    <scope>NUCLEOTIDE SEQUENCE</scope>
    <source>
        <strain evidence="2">ATCC 50377</strain>
    </source>
</reference>
<accession>V6LZE0</accession>